<evidence type="ECO:0000313" key="5">
    <source>
        <dbReference type="EMBL" id="PRW58631.1"/>
    </source>
</evidence>
<dbReference type="InterPro" id="IPR036291">
    <property type="entry name" value="NAD(P)-bd_dom_sf"/>
</dbReference>
<dbReference type="EMBL" id="LHPG02000005">
    <property type="protein sequence ID" value="PRW58631.1"/>
    <property type="molecule type" value="Genomic_DNA"/>
</dbReference>
<feature type="region of interest" description="Disordered" evidence="2">
    <location>
        <begin position="784"/>
        <end position="823"/>
    </location>
</feature>
<dbReference type="Pfam" id="PF00106">
    <property type="entry name" value="adh_short"/>
    <property type="match status" value="1"/>
</dbReference>
<dbReference type="AlphaFoldDB" id="A0A2P6TX54"/>
<dbReference type="InterPro" id="IPR054549">
    <property type="entry name" value="UVB_sens_RUS_dom"/>
</dbReference>
<reference evidence="5 6" key="1">
    <citation type="journal article" date="2018" name="Plant J.">
        <title>Genome sequences of Chlorella sorokiniana UTEX 1602 and Micractinium conductrix SAG 241.80: implications to maltose excretion by a green alga.</title>
        <authorList>
            <person name="Arriola M.B."/>
            <person name="Velmurugan N."/>
            <person name="Zhang Y."/>
            <person name="Plunkett M.H."/>
            <person name="Hondzo H."/>
            <person name="Barney B.M."/>
        </authorList>
    </citation>
    <scope>NUCLEOTIDE SEQUENCE [LARGE SCALE GENOMIC DNA]</scope>
    <source>
        <strain evidence="6">UTEX 1602</strain>
    </source>
</reference>
<feature type="region of interest" description="Disordered" evidence="2">
    <location>
        <begin position="704"/>
        <end position="727"/>
    </location>
</feature>
<dbReference type="CDD" id="cd05233">
    <property type="entry name" value="SDR_c"/>
    <property type="match status" value="1"/>
</dbReference>
<feature type="domain" description="Root UVB sensitive protein C-terminal" evidence="4">
    <location>
        <begin position="743"/>
        <end position="852"/>
    </location>
</feature>
<evidence type="ECO:0000313" key="6">
    <source>
        <dbReference type="Proteomes" id="UP000239899"/>
    </source>
</evidence>
<gene>
    <name evidence="5" type="ORF">C2E21_3095</name>
</gene>
<feature type="domain" description="Protein root UVB sensitive/RUS" evidence="3">
    <location>
        <begin position="406"/>
        <end position="644"/>
    </location>
</feature>
<evidence type="ECO:0000256" key="2">
    <source>
        <dbReference type="SAM" id="MobiDB-lite"/>
    </source>
</evidence>
<dbReference type="Gene3D" id="3.40.50.720">
    <property type="entry name" value="NAD(P)-binding Rossmann-like Domain"/>
    <property type="match status" value="1"/>
</dbReference>
<dbReference type="InterPro" id="IPR055412">
    <property type="entry name" value="UVB_sens_C"/>
</dbReference>
<protein>
    <submittedName>
        <fullName evidence="5">Root UVB sensitive 4</fullName>
    </submittedName>
</protein>
<dbReference type="OrthoDB" id="364779at2759"/>
<sequence length="862" mass="92945">MRLTVEVPERTLLIAAAALLLVWALLQLRRLRTRPSVRCDTSRRNLKVVVTGSSRGLGLELARHFLQLGDDVAVSSRTAAAVEDAAQRLRREFPERTVVAVPCDVSKPQDVQALVGKAAQELGRIDILVCNAALSAKAKTPAAASSGEEQAAIVATNLGGALLCAAAAMKQMQRQPGGGKVFLMDGAGSRGQPTPGNAAYGACKRGLVQLCASLAAEAREANKAAAAGGSGGQVSVHICSPGMVATDLLLRFATNPRSAKFINILAEEPAAVAAWLVPRMRGVTGQGAYFKFLTPAGAAWRFLTARRRRGRFVPEGGSAAEEYQPLPAAEAGSGAPAALRFASLAAAHAPAGDKQFSADGLQAVPAAVMEGNHPKQYAWDGRRLRALEPEDWAQGAETVRTLRGRLRRVVHDLRTAFFPNPEEVSPDYWDYAKYRAWHRLFSSMSTIFATQSLLQAVGVGAKRSLPAAATINWVLKDGLGRLGRLTVATRFGESFDSDLKRFRYTTSVIYAVSLSLEFLTPLAPQHFLLMASLANVGKSIGLTTFIATQPAFHRSFCLRENMADISAKTQAQQMVMDNLGLATAVGLNYLCRHTEAARRALPLVMLPLLAVGDLTAIYNELRAIHLRTLNKERAEIIAQHWLQEGRVPTPRQVSEEERFVLPPHIEVGHMPLTISSLDRAVRSAADLDLFERQARDERYFVTCTPPGSPRRAHAQPQQQPGGGLGSRWLVLQPPPMPWQRAAHAGSVRVCLRQDAKERDIVQAVLQAAYIRQLLNVPPAGSNYPAPAAAQQAQQQQNSSSSGGGKAAGAGAAGEADVSSIVSESSKKARSSLQPFITQLKEQGWQLSPFMLSSTEKQRFLRL</sequence>
<accession>A0A2P6TX54</accession>
<dbReference type="PROSITE" id="PS00061">
    <property type="entry name" value="ADH_SHORT"/>
    <property type="match status" value="1"/>
</dbReference>
<dbReference type="PRINTS" id="PR00081">
    <property type="entry name" value="GDHRDH"/>
</dbReference>
<dbReference type="Pfam" id="PF04884">
    <property type="entry name" value="UVB_sens_prot"/>
    <property type="match status" value="1"/>
</dbReference>
<evidence type="ECO:0000259" key="4">
    <source>
        <dbReference type="Pfam" id="PF24160"/>
    </source>
</evidence>
<feature type="compositionally biased region" description="Low complexity" evidence="2">
    <location>
        <begin position="785"/>
        <end position="800"/>
    </location>
</feature>
<dbReference type="SUPFAM" id="SSF51735">
    <property type="entry name" value="NAD(P)-binding Rossmann-fold domains"/>
    <property type="match status" value="1"/>
</dbReference>
<evidence type="ECO:0000259" key="3">
    <source>
        <dbReference type="Pfam" id="PF04884"/>
    </source>
</evidence>
<keyword evidence="6" id="KW-1185">Reference proteome</keyword>
<dbReference type="PANTHER" id="PTHR12770:SF29">
    <property type="entry name" value="PROTEIN ROOT UVB SENSITIVE 4"/>
    <property type="match status" value="1"/>
</dbReference>
<dbReference type="InterPro" id="IPR006968">
    <property type="entry name" value="RUS_fam"/>
</dbReference>
<organism evidence="5 6">
    <name type="scientific">Chlorella sorokiniana</name>
    <name type="common">Freshwater green alga</name>
    <dbReference type="NCBI Taxonomy" id="3076"/>
    <lineage>
        <taxon>Eukaryota</taxon>
        <taxon>Viridiplantae</taxon>
        <taxon>Chlorophyta</taxon>
        <taxon>core chlorophytes</taxon>
        <taxon>Trebouxiophyceae</taxon>
        <taxon>Chlorellales</taxon>
        <taxon>Chlorellaceae</taxon>
        <taxon>Chlorella clade</taxon>
        <taxon>Chlorella</taxon>
    </lineage>
</organism>
<dbReference type="STRING" id="3076.A0A2P6TX54"/>
<name>A0A2P6TX54_CHLSO</name>
<dbReference type="Pfam" id="PF24160">
    <property type="entry name" value="UVB_sens_C"/>
    <property type="match status" value="1"/>
</dbReference>
<dbReference type="Proteomes" id="UP000239899">
    <property type="component" value="Unassembled WGS sequence"/>
</dbReference>
<feature type="compositionally biased region" description="Gly residues" evidence="2">
    <location>
        <begin position="801"/>
        <end position="811"/>
    </location>
</feature>
<dbReference type="InterPro" id="IPR002347">
    <property type="entry name" value="SDR_fam"/>
</dbReference>
<comment type="similarity">
    <text evidence="1">Belongs to the RUS1 family.</text>
</comment>
<evidence type="ECO:0000256" key="1">
    <source>
        <dbReference type="ARBA" id="ARBA00007558"/>
    </source>
</evidence>
<comment type="caution">
    <text evidence="5">The sequence shown here is derived from an EMBL/GenBank/DDBJ whole genome shotgun (WGS) entry which is preliminary data.</text>
</comment>
<proteinExistence type="inferred from homology"/>
<dbReference type="InterPro" id="IPR020904">
    <property type="entry name" value="Sc_DH/Rdtase_CS"/>
</dbReference>
<dbReference type="PANTHER" id="PTHR12770">
    <property type="entry name" value="RUS1 FAMILY PROTEIN C16ORF58"/>
    <property type="match status" value="1"/>
</dbReference>